<feature type="region of interest" description="Disordered" evidence="2">
    <location>
        <begin position="57"/>
        <end position="87"/>
    </location>
</feature>
<proteinExistence type="predicted"/>
<sequence>MRDKKGTHRFWGVLFYLALMVTIVSASYAGVRFCSNLVTEQSYERLRDAAEAFAVGTKNGQQGKEKNKAAKEMERESEAGDDRPEGIDFAELSSINPDIYAWIRIPDTQIDYPVLQREEDDTYYLRHNSSGRYAFAGSIYTEEANSRDFKDPMTVLYGHNMRDGSMFQNLHFFEDETFFAEHPEFFIYLPGYRLTYEIFAAYRFDDTHLLGAFDFSKKKGRWAYIREVFAGISMGQNTREDVKVTAKDKFVTLSTCTSDQADGRYLVQAVLRKKEKTRQ</sequence>
<dbReference type="GO" id="GO:0016787">
    <property type="term" value="F:hydrolase activity"/>
    <property type="evidence" value="ECO:0007669"/>
    <property type="project" value="UniProtKB-KW"/>
</dbReference>
<dbReference type="EMBL" id="JAJEQE010000043">
    <property type="protein sequence ID" value="MCC2149822.1"/>
    <property type="molecule type" value="Genomic_DNA"/>
</dbReference>
<evidence type="ECO:0000256" key="2">
    <source>
        <dbReference type="SAM" id="MobiDB-lite"/>
    </source>
</evidence>
<comment type="caution">
    <text evidence="3">The sequence shown here is derived from an EMBL/GenBank/DDBJ whole genome shotgun (WGS) entry which is preliminary data.</text>
</comment>
<organism evidence="3 4">
    <name type="scientific">Hominisplanchenecus faecis</name>
    <dbReference type="NCBI Taxonomy" id="2885351"/>
    <lineage>
        <taxon>Bacteria</taxon>
        <taxon>Bacillati</taxon>
        <taxon>Bacillota</taxon>
        <taxon>Clostridia</taxon>
        <taxon>Lachnospirales</taxon>
        <taxon>Lachnospiraceae</taxon>
        <taxon>Hominisplanchenecus</taxon>
    </lineage>
</organism>
<dbReference type="Proteomes" id="UP001299235">
    <property type="component" value="Unassembled WGS sequence"/>
</dbReference>
<evidence type="ECO:0000313" key="4">
    <source>
        <dbReference type="Proteomes" id="UP001299235"/>
    </source>
</evidence>
<name>A0ABS8EX96_9FIRM</name>
<feature type="compositionally biased region" description="Basic and acidic residues" evidence="2">
    <location>
        <begin position="63"/>
        <end position="86"/>
    </location>
</feature>
<dbReference type="EC" id="3.4.22.71" evidence="3"/>
<dbReference type="InterPro" id="IPR023365">
    <property type="entry name" value="Sortase_dom-sf"/>
</dbReference>
<keyword evidence="4" id="KW-1185">Reference proteome</keyword>
<dbReference type="Pfam" id="PF04203">
    <property type="entry name" value="Sortase"/>
    <property type="match status" value="1"/>
</dbReference>
<evidence type="ECO:0000313" key="3">
    <source>
        <dbReference type="EMBL" id="MCC2149822.1"/>
    </source>
</evidence>
<dbReference type="RefSeq" id="WP_248835749.1">
    <property type="nucleotide sequence ID" value="NZ_JAJEQE010000043.1"/>
</dbReference>
<dbReference type="InterPro" id="IPR009835">
    <property type="entry name" value="SrtB"/>
</dbReference>
<dbReference type="SUPFAM" id="SSF63817">
    <property type="entry name" value="Sortase"/>
    <property type="match status" value="1"/>
</dbReference>
<dbReference type="CDD" id="cd05826">
    <property type="entry name" value="Sortase_B"/>
    <property type="match status" value="1"/>
</dbReference>
<keyword evidence="1 3" id="KW-0378">Hydrolase</keyword>
<dbReference type="NCBIfam" id="TIGR03064">
    <property type="entry name" value="sortase_srtB"/>
    <property type="match status" value="1"/>
</dbReference>
<gene>
    <name evidence="3" type="primary">srtB</name>
    <name evidence="3" type="ORF">LKD42_11260</name>
</gene>
<accession>A0ABS8EX96</accession>
<protein>
    <submittedName>
        <fullName evidence="3">Class B sortase</fullName>
        <ecNumber evidence="3">3.4.22.71</ecNumber>
    </submittedName>
</protein>
<dbReference type="Gene3D" id="2.40.260.10">
    <property type="entry name" value="Sortase"/>
    <property type="match status" value="1"/>
</dbReference>
<evidence type="ECO:0000256" key="1">
    <source>
        <dbReference type="ARBA" id="ARBA00022801"/>
    </source>
</evidence>
<dbReference type="InterPro" id="IPR005754">
    <property type="entry name" value="Sortase"/>
</dbReference>
<reference evidence="3 4" key="1">
    <citation type="submission" date="2021-10" db="EMBL/GenBank/DDBJ databases">
        <title>Anaerobic single-cell dispensing facilitates the cultivation of human gut bacteria.</title>
        <authorList>
            <person name="Afrizal A."/>
        </authorList>
    </citation>
    <scope>NUCLEOTIDE SEQUENCE [LARGE SCALE GENOMIC DNA]</scope>
    <source>
        <strain evidence="3 4">CLA-AA-H246</strain>
    </source>
</reference>